<name>A0A256J958_HALEZ</name>
<dbReference type="RefSeq" id="WP_094593527.1">
    <property type="nucleotide sequence ID" value="NZ_NHPA01000081.1"/>
</dbReference>
<sequence length="312" mass="33558">MSGPPRRLSRRTVALLTATASLTTLSGCFTDDGGDAPRTETVLRLDEASLVGVSNEFSTPVDFVGHAGRTAVRTAIDGGEGTVDGYYGPGVSAPYVVTDGPEYYRIETETVDSVAAPGYAYTVEVDAVDSFLLGPPSSVPFADLPDHDRDTVLDALGDASLVHAPHYPPFGVKFAYASAERRERSLFVPGNDDQRVEWDGELLRFAFDGERSVEVRTVAVRADRVASSQRDFRRAVGEERGRSIDDPTADQRAVLDAAIDSEHAEAPPHSDAFAAVIDAIATEEGVAPLVRYDGDWYFARLARSDRFGPPGC</sequence>
<accession>A0A256J958</accession>
<dbReference type="PROSITE" id="PS51257">
    <property type="entry name" value="PROKAR_LIPOPROTEIN"/>
    <property type="match status" value="1"/>
</dbReference>
<organism evidence="1 2">
    <name type="scientific">Halorubrum ezzemoulense</name>
    <name type="common">Halorubrum chaoviator</name>
    <dbReference type="NCBI Taxonomy" id="337243"/>
    <lineage>
        <taxon>Archaea</taxon>
        <taxon>Methanobacteriati</taxon>
        <taxon>Methanobacteriota</taxon>
        <taxon>Stenosarchaea group</taxon>
        <taxon>Halobacteria</taxon>
        <taxon>Halobacteriales</taxon>
        <taxon>Haloferacaceae</taxon>
        <taxon>Halorubrum</taxon>
    </lineage>
</organism>
<reference evidence="1 2" key="1">
    <citation type="journal article" date="2014" name="Front. Microbiol.">
        <title>Population and genomic analysis of the genus Halorubrum.</title>
        <authorList>
            <person name="Fullmer M.S."/>
            <person name="Soucy S.M."/>
            <person name="Swithers K.S."/>
            <person name="Makkay A.M."/>
            <person name="Wheeler R."/>
            <person name="Ventosa A."/>
            <person name="Gogarten J.P."/>
            <person name="Papke R.T."/>
        </authorList>
    </citation>
    <scope>NUCLEOTIDE SEQUENCE [LARGE SCALE GENOMIC DNA]</scope>
    <source>
        <strain evidence="1 2">Ga2p</strain>
    </source>
</reference>
<evidence type="ECO:0000313" key="1">
    <source>
        <dbReference type="EMBL" id="OYR65096.1"/>
    </source>
</evidence>
<protein>
    <submittedName>
        <fullName evidence="1">Uncharacterized protein</fullName>
    </submittedName>
</protein>
<comment type="caution">
    <text evidence="1">The sequence shown here is derived from an EMBL/GenBank/DDBJ whole genome shotgun (WGS) entry which is preliminary data.</text>
</comment>
<proteinExistence type="predicted"/>
<gene>
    <name evidence="1" type="ORF">DJ79_16495</name>
</gene>
<dbReference type="AlphaFoldDB" id="A0A256J958"/>
<dbReference type="EMBL" id="NHPA01000081">
    <property type="protein sequence ID" value="OYR65096.1"/>
    <property type="molecule type" value="Genomic_DNA"/>
</dbReference>
<evidence type="ECO:0000313" key="2">
    <source>
        <dbReference type="Proteomes" id="UP000215607"/>
    </source>
</evidence>
<dbReference type="Proteomes" id="UP000215607">
    <property type="component" value="Unassembled WGS sequence"/>
</dbReference>